<keyword evidence="4" id="KW-0067">ATP-binding</keyword>
<keyword evidence="5 7" id="KW-1133">Transmembrane helix</keyword>
<evidence type="ECO:0000313" key="10">
    <source>
        <dbReference type="EMBL" id="AIZ36185.1"/>
    </source>
</evidence>
<dbReference type="SUPFAM" id="SSF90123">
    <property type="entry name" value="ABC transporter transmembrane region"/>
    <property type="match status" value="1"/>
</dbReference>
<reference evidence="10 11" key="1">
    <citation type="submission" date="2014-10" db="EMBL/GenBank/DDBJ databases">
        <title>Complete genome sequence of Parvimonas micra KCOM 1535 (= ChDC B708).</title>
        <authorList>
            <person name="Kook J.-K."/>
            <person name="Park S.-N."/>
            <person name="Lim Y.K."/>
            <person name="Roh H."/>
        </authorList>
    </citation>
    <scope>NUCLEOTIDE SEQUENCE [LARGE SCALE GENOMIC DNA]</scope>
    <source>
        <strain evidence="11">KCOM 1535 / ChDC B708</strain>
    </source>
</reference>
<dbReference type="EMBL" id="CP009761">
    <property type="protein sequence ID" value="AIZ36185.1"/>
    <property type="molecule type" value="Genomic_DNA"/>
</dbReference>
<evidence type="ECO:0000256" key="7">
    <source>
        <dbReference type="SAM" id="Phobius"/>
    </source>
</evidence>
<dbReference type="PANTHER" id="PTHR43394">
    <property type="entry name" value="ATP-DEPENDENT PERMEASE MDL1, MITOCHONDRIAL"/>
    <property type="match status" value="1"/>
</dbReference>
<feature type="domain" description="ABC transporter" evidence="8">
    <location>
        <begin position="342"/>
        <end position="582"/>
    </location>
</feature>
<dbReference type="OrthoDB" id="9771863at2"/>
<dbReference type="InterPro" id="IPR003439">
    <property type="entry name" value="ABC_transporter-like_ATP-bd"/>
</dbReference>
<feature type="transmembrane region" description="Helical" evidence="7">
    <location>
        <begin position="24"/>
        <end position="46"/>
    </location>
</feature>
<feature type="transmembrane region" description="Helical" evidence="7">
    <location>
        <begin position="250"/>
        <end position="272"/>
    </location>
</feature>
<evidence type="ECO:0000256" key="6">
    <source>
        <dbReference type="ARBA" id="ARBA00023136"/>
    </source>
</evidence>
<dbReference type="InterPro" id="IPR039421">
    <property type="entry name" value="Type_1_exporter"/>
</dbReference>
<dbReference type="GO" id="GO:0016887">
    <property type="term" value="F:ATP hydrolysis activity"/>
    <property type="evidence" value="ECO:0007669"/>
    <property type="project" value="InterPro"/>
</dbReference>
<feature type="domain" description="ABC transmembrane type-1" evidence="9">
    <location>
        <begin position="136"/>
        <end position="311"/>
    </location>
</feature>
<comment type="subcellular location">
    <subcellularLocation>
        <location evidence="1">Cell membrane</location>
        <topology evidence="1">Multi-pass membrane protein</topology>
    </subcellularLocation>
</comment>
<dbReference type="InterPro" id="IPR011527">
    <property type="entry name" value="ABC1_TM_dom"/>
</dbReference>
<dbReference type="KEGG" id="pmic:NW74_01865"/>
<protein>
    <recommendedName>
        <fullName evidence="12">ABC transporter ATP-binding protein</fullName>
    </recommendedName>
</protein>
<evidence type="ECO:0008006" key="12">
    <source>
        <dbReference type="Google" id="ProtNLM"/>
    </source>
</evidence>
<dbReference type="CDD" id="cd03228">
    <property type="entry name" value="ABCC_MRP_Like"/>
    <property type="match status" value="1"/>
</dbReference>
<dbReference type="PROSITE" id="PS50893">
    <property type="entry name" value="ABC_TRANSPORTER_2"/>
    <property type="match status" value="1"/>
</dbReference>
<dbReference type="GO" id="GO:0005886">
    <property type="term" value="C:plasma membrane"/>
    <property type="evidence" value="ECO:0007669"/>
    <property type="project" value="UniProtKB-SubCell"/>
</dbReference>
<dbReference type="GO" id="GO:0005524">
    <property type="term" value="F:ATP binding"/>
    <property type="evidence" value="ECO:0007669"/>
    <property type="project" value="UniProtKB-KW"/>
</dbReference>
<dbReference type="InterPro" id="IPR017871">
    <property type="entry name" value="ABC_transporter-like_CS"/>
</dbReference>
<name>A0A0B4S0D9_9FIRM</name>
<evidence type="ECO:0000256" key="5">
    <source>
        <dbReference type="ARBA" id="ARBA00022989"/>
    </source>
</evidence>
<evidence type="ECO:0000256" key="4">
    <source>
        <dbReference type="ARBA" id="ARBA00022840"/>
    </source>
</evidence>
<evidence type="ECO:0000256" key="2">
    <source>
        <dbReference type="ARBA" id="ARBA00022692"/>
    </source>
</evidence>
<dbReference type="AlphaFoldDB" id="A0A0B4S0D9"/>
<keyword evidence="6 7" id="KW-0472">Membrane</keyword>
<keyword evidence="3" id="KW-0547">Nucleotide-binding</keyword>
<dbReference type="GO" id="GO:0015421">
    <property type="term" value="F:ABC-type oligopeptide transporter activity"/>
    <property type="evidence" value="ECO:0007669"/>
    <property type="project" value="TreeGrafter"/>
</dbReference>
<evidence type="ECO:0000256" key="1">
    <source>
        <dbReference type="ARBA" id="ARBA00004651"/>
    </source>
</evidence>
<gene>
    <name evidence="10" type="ORF">NW74_01865</name>
</gene>
<dbReference type="PANTHER" id="PTHR43394:SF1">
    <property type="entry name" value="ATP-BINDING CASSETTE SUB-FAMILY B MEMBER 10, MITOCHONDRIAL"/>
    <property type="match status" value="1"/>
</dbReference>
<organism evidence="10 11">
    <name type="scientific">Parvimonas micra</name>
    <dbReference type="NCBI Taxonomy" id="33033"/>
    <lineage>
        <taxon>Bacteria</taxon>
        <taxon>Bacillati</taxon>
        <taxon>Bacillota</taxon>
        <taxon>Tissierellia</taxon>
        <taxon>Tissierellales</taxon>
        <taxon>Peptoniphilaceae</taxon>
        <taxon>Parvimonas</taxon>
    </lineage>
</organism>
<feature type="transmembrane region" description="Helical" evidence="7">
    <location>
        <begin position="149"/>
        <end position="180"/>
    </location>
</feature>
<dbReference type="SUPFAM" id="SSF52540">
    <property type="entry name" value="P-loop containing nucleoside triphosphate hydrolases"/>
    <property type="match status" value="1"/>
</dbReference>
<dbReference type="Pfam" id="PF00005">
    <property type="entry name" value="ABC_tran"/>
    <property type="match status" value="1"/>
</dbReference>
<evidence type="ECO:0000313" key="11">
    <source>
        <dbReference type="Proteomes" id="UP000031386"/>
    </source>
</evidence>
<dbReference type="SMART" id="SM00382">
    <property type="entry name" value="AAA"/>
    <property type="match status" value="1"/>
</dbReference>
<dbReference type="InterPro" id="IPR036640">
    <property type="entry name" value="ABC1_TM_sf"/>
</dbReference>
<dbReference type="InterPro" id="IPR003593">
    <property type="entry name" value="AAA+_ATPase"/>
</dbReference>
<keyword evidence="11" id="KW-1185">Reference proteome</keyword>
<proteinExistence type="predicted"/>
<sequence>MKMINSFKTIFRFLKLSFKIDKRFIYRISIDILINILLTLLALFMVRDFTEYLQIGNIKNLSIKLIFEAVVFVVLRGFKEVLKWKVQYSAREYLLKMEKELLKKSTEIDYFNLESPNFHNLQERAKFSLRNQYCLENLLEAIVKSIEHISIMLTTFIAIGYFSFYLSIVLLSLFVVNIFAKKKYSKEESKFYENLSPINRKYWYYSYMVLNRDDVLDIKSNEFETFIDNKFSKTIKDILKCFKPFYRNKAIVNIIEVINSIICTLFVIIFSASRVYKNEISFSDFSFTVVGILKFTNSMNEFSENIIDLDRFSKYTIPVLDFIEFDIGKNVERSVESKDLGLIAKNIYFKYRDCENYVLNDISFEVKKPKIVVIIGENGAGKSTLIKLISGLYEASKGSLTYDGKSIYETENKYISTIFQDFKLIDDITLRENICCKLIENEDEKEIIDEEIFKIIDKLGIKKEDFKFNLDDKLGVELDDGNIELSGGQAQLIAILRAIYKNSPILVLDEPTGSLDIEKENSVYKILKNIKEDKIIFMISHRMASVHIADEIWFMKDGKIHFGNHNKLIENSLEYKELYLSQAERYN</sequence>
<dbReference type="InterPro" id="IPR027417">
    <property type="entry name" value="P-loop_NTPase"/>
</dbReference>
<evidence type="ECO:0000259" key="8">
    <source>
        <dbReference type="PROSITE" id="PS50893"/>
    </source>
</evidence>
<dbReference type="Gene3D" id="1.20.1560.10">
    <property type="entry name" value="ABC transporter type 1, transmembrane domain"/>
    <property type="match status" value="1"/>
</dbReference>
<dbReference type="Gene3D" id="3.40.50.300">
    <property type="entry name" value="P-loop containing nucleotide triphosphate hydrolases"/>
    <property type="match status" value="1"/>
</dbReference>
<dbReference type="PROSITE" id="PS50929">
    <property type="entry name" value="ABC_TM1F"/>
    <property type="match status" value="1"/>
</dbReference>
<dbReference type="PROSITE" id="PS00211">
    <property type="entry name" value="ABC_TRANSPORTER_1"/>
    <property type="match status" value="1"/>
</dbReference>
<dbReference type="Proteomes" id="UP000031386">
    <property type="component" value="Chromosome"/>
</dbReference>
<keyword evidence="2 7" id="KW-0812">Transmembrane</keyword>
<evidence type="ECO:0000256" key="3">
    <source>
        <dbReference type="ARBA" id="ARBA00022741"/>
    </source>
</evidence>
<accession>A0A0B4S0D9</accession>
<evidence type="ECO:0000259" key="9">
    <source>
        <dbReference type="PROSITE" id="PS50929"/>
    </source>
</evidence>
<dbReference type="STRING" id="33033.NW74_01865"/>